<evidence type="ECO:0000256" key="1">
    <source>
        <dbReference type="ARBA" id="ARBA00022737"/>
    </source>
</evidence>
<protein>
    <recommendedName>
        <fullName evidence="6">Disease resistance N-terminal domain-containing protein</fullName>
    </recommendedName>
</protein>
<feature type="coiled-coil region" evidence="4">
    <location>
        <begin position="65"/>
        <end position="124"/>
    </location>
</feature>
<sequence>MAETFLNPVIGKLVELLADEVGLLKGVHKEVKSLKDELEILQPFLKDAEGKSKKGETNEAAQIWLMQLREKAECIEDVHRQQQRNGFVGSLRKAGQIIKALKPRHEIASEIRDIKKSLREIKERGQSYELRPFEQGSSRGSDTIGKNCIDEHSSSQCETPN</sequence>
<evidence type="ECO:0000256" key="2">
    <source>
        <dbReference type="ARBA" id="ARBA00022741"/>
    </source>
</evidence>
<organism evidence="7 8">
    <name type="scientific">Morus notabilis</name>
    <dbReference type="NCBI Taxonomy" id="981085"/>
    <lineage>
        <taxon>Eukaryota</taxon>
        <taxon>Viridiplantae</taxon>
        <taxon>Streptophyta</taxon>
        <taxon>Embryophyta</taxon>
        <taxon>Tracheophyta</taxon>
        <taxon>Spermatophyta</taxon>
        <taxon>Magnoliopsida</taxon>
        <taxon>eudicotyledons</taxon>
        <taxon>Gunneridae</taxon>
        <taxon>Pentapetalae</taxon>
        <taxon>rosids</taxon>
        <taxon>fabids</taxon>
        <taxon>Rosales</taxon>
        <taxon>Moraceae</taxon>
        <taxon>Moreae</taxon>
        <taxon>Morus</taxon>
    </lineage>
</organism>
<keyword evidence="8" id="KW-1185">Reference proteome</keyword>
<dbReference type="GO" id="GO:0006952">
    <property type="term" value="P:defense response"/>
    <property type="evidence" value="ECO:0007669"/>
    <property type="project" value="UniProtKB-KW"/>
</dbReference>
<dbReference type="STRING" id="981085.W9QUK3"/>
<accession>W9QUK3</accession>
<feature type="domain" description="Disease resistance N-terminal" evidence="6">
    <location>
        <begin position="5"/>
        <end position="78"/>
    </location>
</feature>
<dbReference type="PANTHER" id="PTHR19338">
    <property type="entry name" value="TRANSLOCASE OF INNER MITOCHONDRIAL MEMBRANE 13 HOMOLOG"/>
    <property type="match status" value="1"/>
</dbReference>
<evidence type="ECO:0000256" key="5">
    <source>
        <dbReference type="SAM" id="MobiDB-lite"/>
    </source>
</evidence>
<gene>
    <name evidence="7" type="ORF">L484_006273</name>
</gene>
<dbReference type="InterPro" id="IPR041118">
    <property type="entry name" value="Rx_N"/>
</dbReference>
<dbReference type="Pfam" id="PF18052">
    <property type="entry name" value="Rx_N"/>
    <property type="match status" value="1"/>
</dbReference>
<keyword evidence="3" id="KW-0611">Plant defense</keyword>
<name>W9QUK3_9ROSA</name>
<dbReference type="AlphaFoldDB" id="W9QUK3"/>
<dbReference type="CDD" id="cd14798">
    <property type="entry name" value="RX-CC_like"/>
    <property type="match status" value="1"/>
</dbReference>
<keyword evidence="4" id="KW-0175">Coiled coil</keyword>
<dbReference type="Proteomes" id="UP000030645">
    <property type="component" value="Unassembled WGS sequence"/>
</dbReference>
<reference evidence="8" key="1">
    <citation type="submission" date="2013-01" db="EMBL/GenBank/DDBJ databases">
        <title>Draft Genome Sequence of a Mulberry Tree, Morus notabilis C.K. Schneid.</title>
        <authorList>
            <person name="He N."/>
            <person name="Zhao S."/>
        </authorList>
    </citation>
    <scope>NUCLEOTIDE SEQUENCE</scope>
</reference>
<dbReference type="GO" id="GO:0000166">
    <property type="term" value="F:nucleotide binding"/>
    <property type="evidence" value="ECO:0007669"/>
    <property type="project" value="UniProtKB-KW"/>
</dbReference>
<dbReference type="EMBL" id="KE344189">
    <property type="protein sequence ID" value="EXB54525.1"/>
    <property type="molecule type" value="Genomic_DNA"/>
</dbReference>
<keyword evidence="2" id="KW-0547">Nucleotide-binding</keyword>
<dbReference type="PANTHER" id="PTHR19338:SF32">
    <property type="entry name" value="OS06G0287500 PROTEIN"/>
    <property type="match status" value="1"/>
</dbReference>
<dbReference type="Gene3D" id="1.20.5.4130">
    <property type="match status" value="1"/>
</dbReference>
<evidence type="ECO:0000313" key="7">
    <source>
        <dbReference type="EMBL" id="EXB54525.1"/>
    </source>
</evidence>
<feature type="region of interest" description="Disordered" evidence="5">
    <location>
        <begin position="125"/>
        <end position="161"/>
    </location>
</feature>
<evidence type="ECO:0000256" key="4">
    <source>
        <dbReference type="SAM" id="Coils"/>
    </source>
</evidence>
<dbReference type="InterPro" id="IPR038005">
    <property type="entry name" value="RX-like_CC"/>
</dbReference>
<evidence type="ECO:0000259" key="6">
    <source>
        <dbReference type="Pfam" id="PF18052"/>
    </source>
</evidence>
<dbReference type="eggNOG" id="ENOG502SW5V">
    <property type="taxonomic scope" value="Eukaryota"/>
</dbReference>
<evidence type="ECO:0000256" key="3">
    <source>
        <dbReference type="ARBA" id="ARBA00022821"/>
    </source>
</evidence>
<keyword evidence="1" id="KW-0677">Repeat</keyword>
<proteinExistence type="predicted"/>
<evidence type="ECO:0000313" key="8">
    <source>
        <dbReference type="Proteomes" id="UP000030645"/>
    </source>
</evidence>